<accession>A0ABM5PSS5</accession>
<comment type="similarity">
    <text evidence="2">Belongs to the glycosyltransferase 20 family.</text>
</comment>
<protein>
    <recommendedName>
        <fullName evidence="3">alpha,alpha-trehalose-phosphate synthase (ADP-forming)</fullName>
        <ecNumber evidence="3">2.4.1.347</ecNumber>
    </recommendedName>
</protein>
<gene>
    <name evidence="7" type="ORF">CCASEI_12360</name>
</gene>
<evidence type="ECO:0000256" key="5">
    <source>
        <dbReference type="ARBA" id="ARBA00048311"/>
    </source>
</evidence>
<reference evidence="8" key="1">
    <citation type="submission" date="2013-02" db="EMBL/GenBank/DDBJ databases">
        <title>The complete genome sequence of Corynebacterium casei LMG S-19264 (=DSM 44701).</title>
        <authorList>
            <person name="Ruckert C."/>
            <person name="Albersmeier A."/>
            <person name="Kalinowski J."/>
        </authorList>
    </citation>
    <scope>NUCLEOTIDE SEQUENCE [LARGE SCALE GENOMIC DNA]</scope>
    <source>
        <strain evidence="8">LMG S-19264</strain>
    </source>
</reference>
<name>A0ABM5PSS5_9CORY</name>
<sequence>MSETATGVSVKGANQTGGAAGNNSFVVVANRLPVDMITEADGTKTWQASPGGLVSALSPVLEKHQGCWVGWPGVADESPEPFRTERGVLLHPVELTQYDYEEFYEGFSNATLWPLYHNLIVTPEFNRSWWDAYRDVNLRFATEVASVAAHGATVWVQDYQLQLVPGILRQLRPDLTIGFFLHIPFPPPEIYRQLPWRDEMLRGLMDADLIGFHLVSNVRNFVELCRSYDFEISGDITIREAGITITTPSGHKLGVGAFPISIDTSAMATPTASGSHEEADEALEQMHLDMGSPSTVFLGVDRLDYTKGILQRLLAFEELLDSGALDPADVALVQLATPSRERIDSYRITRSNVEEAVGRINGRFAQIGRPVVHYQHRSVSKDVLMRYYRLADIMLVTPFRDGMNLVAKEFVATRADSSGALVLSEFAGAADELTQAHLCNPFDIEDTKKAMLQAAWGLKDNPEMMKERMASMYNQVMEHDVDLWASAFLSALDKARA</sequence>
<dbReference type="InterPro" id="IPR001830">
    <property type="entry name" value="Glyco_trans_20"/>
</dbReference>
<dbReference type="PANTHER" id="PTHR10788:SF106">
    <property type="entry name" value="BCDNA.GH08860"/>
    <property type="match status" value="1"/>
</dbReference>
<dbReference type="Proteomes" id="UP000019226">
    <property type="component" value="Chromosome"/>
</dbReference>
<keyword evidence="8" id="KW-1185">Reference proteome</keyword>
<proteinExistence type="inferred from homology"/>
<evidence type="ECO:0000256" key="4">
    <source>
        <dbReference type="ARBA" id="ARBA00047452"/>
    </source>
</evidence>
<evidence type="ECO:0000256" key="1">
    <source>
        <dbReference type="ARBA" id="ARBA00001525"/>
    </source>
</evidence>
<organism evidence="7 8">
    <name type="scientific">Corynebacterium casei LMG S-19264</name>
    <dbReference type="NCBI Taxonomy" id="1285583"/>
    <lineage>
        <taxon>Bacteria</taxon>
        <taxon>Bacillati</taxon>
        <taxon>Actinomycetota</taxon>
        <taxon>Actinomycetes</taxon>
        <taxon>Mycobacteriales</taxon>
        <taxon>Corynebacteriaceae</taxon>
        <taxon>Corynebacterium</taxon>
    </lineage>
</organism>
<evidence type="ECO:0000256" key="6">
    <source>
        <dbReference type="ARBA" id="ARBA00093268"/>
    </source>
</evidence>
<dbReference type="GeneID" id="82878573"/>
<comment type="catalytic activity">
    <reaction evidence="4">
        <text>GDP-alpha-D-glucose + D-glucose 6-phosphate = alpha,alpha-trehalose 6-phosphate + GDP + H(+)</text>
        <dbReference type="Rhea" id="RHEA:14605"/>
        <dbReference type="ChEBI" id="CHEBI:15378"/>
        <dbReference type="ChEBI" id="CHEBI:58189"/>
        <dbReference type="ChEBI" id="CHEBI:58429"/>
        <dbReference type="ChEBI" id="CHEBI:61548"/>
        <dbReference type="ChEBI" id="CHEBI:62230"/>
    </reaction>
</comment>
<dbReference type="RefSeq" id="WP_025388138.1">
    <property type="nucleotide sequence ID" value="NZ_CP004350.1"/>
</dbReference>
<comment type="catalytic activity">
    <reaction evidence="6">
        <text>TDP-alpha-D-glucose + D-glucose 6-phosphate = 5-methyl-UDP + alpha,alpha-trehalose 6-phosphate + H(+)</text>
        <dbReference type="Rhea" id="RHEA:53888"/>
        <dbReference type="ChEBI" id="CHEBI:15378"/>
        <dbReference type="ChEBI" id="CHEBI:58429"/>
        <dbReference type="ChEBI" id="CHEBI:61417"/>
        <dbReference type="ChEBI" id="CHEBI:61548"/>
        <dbReference type="ChEBI" id="CHEBI:137931"/>
    </reaction>
</comment>
<comment type="catalytic activity">
    <reaction evidence="1">
        <text>CDP-alpha-D-glucose + D-glucose 6-phosphate = alpha,alpha-trehalose 6-phosphate + CDP + H(+)</text>
        <dbReference type="Rhea" id="RHEA:53884"/>
        <dbReference type="ChEBI" id="CHEBI:15378"/>
        <dbReference type="ChEBI" id="CHEBI:58069"/>
        <dbReference type="ChEBI" id="CHEBI:58429"/>
        <dbReference type="ChEBI" id="CHEBI:61548"/>
        <dbReference type="ChEBI" id="CHEBI:137927"/>
    </reaction>
</comment>
<comment type="catalytic activity">
    <reaction evidence="5">
        <text>ADP-alpha-D-glucose + D-glucose 6-phosphate = alpha,alpha-trehalose 6-phosphate + ADP + H(+)</text>
        <dbReference type="Rhea" id="RHEA:53880"/>
        <dbReference type="ChEBI" id="CHEBI:15378"/>
        <dbReference type="ChEBI" id="CHEBI:57498"/>
        <dbReference type="ChEBI" id="CHEBI:58429"/>
        <dbReference type="ChEBI" id="CHEBI:61548"/>
        <dbReference type="ChEBI" id="CHEBI:456216"/>
        <dbReference type="EC" id="2.4.1.347"/>
    </reaction>
</comment>
<evidence type="ECO:0000313" key="8">
    <source>
        <dbReference type="Proteomes" id="UP000019226"/>
    </source>
</evidence>
<dbReference type="PANTHER" id="PTHR10788">
    <property type="entry name" value="TREHALOSE-6-PHOSPHATE SYNTHASE"/>
    <property type="match status" value="1"/>
</dbReference>
<dbReference type="Pfam" id="PF00982">
    <property type="entry name" value="Glyco_transf_20"/>
    <property type="match status" value="1"/>
</dbReference>
<dbReference type="Gene3D" id="3.40.50.2000">
    <property type="entry name" value="Glycogen Phosphorylase B"/>
    <property type="match status" value="2"/>
</dbReference>
<dbReference type="SUPFAM" id="SSF53756">
    <property type="entry name" value="UDP-Glycosyltransferase/glycogen phosphorylase"/>
    <property type="match status" value="1"/>
</dbReference>
<evidence type="ECO:0000256" key="3">
    <source>
        <dbReference type="ARBA" id="ARBA00012842"/>
    </source>
</evidence>
<evidence type="ECO:0000313" key="7">
    <source>
        <dbReference type="EMBL" id="AHI21022.1"/>
    </source>
</evidence>
<evidence type="ECO:0000256" key="2">
    <source>
        <dbReference type="ARBA" id="ARBA00008799"/>
    </source>
</evidence>
<dbReference type="EC" id="2.4.1.347" evidence="3"/>
<dbReference type="CDD" id="cd03788">
    <property type="entry name" value="GT20_TPS"/>
    <property type="match status" value="1"/>
</dbReference>
<dbReference type="EMBL" id="CP004350">
    <property type="protein sequence ID" value="AHI21022.1"/>
    <property type="molecule type" value="Genomic_DNA"/>
</dbReference>